<name>X6MZM6_RETFI</name>
<reference evidence="4 5" key="1">
    <citation type="journal article" date="2013" name="Curr. Biol.">
        <title>The Genome of the Foraminiferan Reticulomyxa filosa.</title>
        <authorList>
            <person name="Glockner G."/>
            <person name="Hulsmann N."/>
            <person name="Schleicher M."/>
            <person name="Noegel A.A."/>
            <person name="Eichinger L."/>
            <person name="Gallinger C."/>
            <person name="Pawlowski J."/>
            <person name="Sierra R."/>
            <person name="Euteneuer U."/>
            <person name="Pillet L."/>
            <person name="Moustafa A."/>
            <person name="Platzer M."/>
            <person name="Groth M."/>
            <person name="Szafranski K."/>
            <person name="Schliwa M."/>
        </authorList>
    </citation>
    <scope>NUCLEOTIDE SEQUENCE [LARGE SCALE GENOMIC DNA]</scope>
</reference>
<feature type="repeat" description="WD" evidence="3">
    <location>
        <begin position="31"/>
        <end position="74"/>
    </location>
</feature>
<dbReference type="InterPro" id="IPR020472">
    <property type="entry name" value="WD40_PAC1"/>
</dbReference>
<dbReference type="GO" id="GO:1990234">
    <property type="term" value="C:transferase complex"/>
    <property type="evidence" value="ECO:0007669"/>
    <property type="project" value="UniProtKB-ARBA"/>
</dbReference>
<evidence type="ECO:0000313" key="5">
    <source>
        <dbReference type="Proteomes" id="UP000023152"/>
    </source>
</evidence>
<dbReference type="Pfam" id="PF00400">
    <property type="entry name" value="WD40"/>
    <property type="match status" value="6"/>
</dbReference>
<dbReference type="AlphaFoldDB" id="X6MZM6"/>
<dbReference type="EMBL" id="ASPP01014023">
    <property type="protein sequence ID" value="ETO19108.1"/>
    <property type="molecule type" value="Genomic_DNA"/>
</dbReference>
<dbReference type="PROSITE" id="PS50082">
    <property type="entry name" value="WD_REPEATS_2"/>
    <property type="match status" value="6"/>
</dbReference>
<dbReference type="OrthoDB" id="1712432at2759"/>
<comment type="caution">
    <text evidence="4">The sequence shown here is derived from an EMBL/GenBank/DDBJ whole genome shotgun (WGS) entry which is preliminary data.</text>
</comment>
<dbReference type="InterPro" id="IPR019775">
    <property type="entry name" value="WD40_repeat_CS"/>
</dbReference>
<feature type="non-terminal residue" evidence="4">
    <location>
        <position position="1"/>
    </location>
</feature>
<evidence type="ECO:0000256" key="3">
    <source>
        <dbReference type="PROSITE-ProRule" id="PRU00221"/>
    </source>
</evidence>
<accession>X6MZM6</accession>
<dbReference type="SUPFAM" id="SSF50978">
    <property type="entry name" value="WD40 repeat-like"/>
    <property type="match status" value="1"/>
</dbReference>
<dbReference type="PANTHER" id="PTHR22847">
    <property type="entry name" value="WD40 REPEAT PROTEIN"/>
    <property type="match status" value="1"/>
</dbReference>
<evidence type="ECO:0000256" key="1">
    <source>
        <dbReference type="ARBA" id="ARBA00022574"/>
    </source>
</evidence>
<gene>
    <name evidence="4" type="ORF">RFI_18131</name>
</gene>
<dbReference type="Gene3D" id="2.130.10.10">
    <property type="entry name" value="YVTN repeat-like/Quinoprotein amine dehydrogenase"/>
    <property type="match status" value="2"/>
</dbReference>
<evidence type="ECO:0000313" key="4">
    <source>
        <dbReference type="EMBL" id="ETO19108.1"/>
    </source>
</evidence>
<proteinExistence type="predicted"/>
<feature type="repeat" description="WD" evidence="3">
    <location>
        <begin position="75"/>
        <end position="122"/>
    </location>
</feature>
<keyword evidence="1 3" id="KW-0853">WD repeat</keyword>
<dbReference type="PROSITE" id="PS00678">
    <property type="entry name" value="WD_REPEATS_1"/>
    <property type="match status" value="6"/>
</dbReference>
<keyword evidence="2" id="KW-0677">Repeat</keyword>
<dbReference type="InterPro" id="IPR015943">
    <property type="entry name" value="WD40/YVTN_repeat-like_dom_sf"/>
</dbReference>
<evidence type="ECO:0000256" key="2">
    <source>
        <dbReference type="ARBA" id="ARBA00022737"/>
    </source>
</evidence>
<feature type="repeat" description="WD" evidence="3">
    <location>
        <begin position="201"/>
        <end position="227"/>
    </location>
</feature>
<dbReference type="Proteomes" id="UP000023152">
    <property type="component" value="Unassembled WGS sequence"/>
</dbReference>
<feature type="repeat" description="WD" evidence="3">
    <location>
        <begin position="228"/>
        <end position="271"/>
    </location>
</feature>
<protein>
    <submittedName>
        <fullName evidence="4">Uncharacterized protein</fullName>
    </submittedName>
</protein>
<dbReference type="PANTHER" id="PTHR22847:SF637">
    <property type="entry name" value="WD REPEAT DOMAIN 5B"/>
    <property type="match status" value="1"/>
</dbReference>
<dbReference type="SMART" id="SM00320">
    <property type="entry name" value="WD40"/>
    <property type="match status" value="6"/>
</dbReference>
<organism evidence="4 5">
    <name type="scientific">Reticulomyxa filosa</name>
    <dbReference type="NCBI Taxonomy" id="46433"/>
    <lineage>
        <taxon>Eukaryota</taxon>
        <taxon>Sar</taxon>
        <taxon>Rhizaria</taxon>
        <taxon>Retaria</taxon>
        <taxon>Foraminifera</taxon>
        <taxon>Monothalamids</taxon>
        <taxon>Reticulomyxidae</taxon>
        <taxon>Reticulomyxa</taxon>
    </lineage>
</organism>
<dbReference type="InterPro" id="IPR001680">
    <property type="entry name" value="WD40_rpt"/>
</dbReference>
<feature type="repeat" description="WD" evidence="3">
    <location>
        <begin position="272"/>
        <end position="316"/>
    </location>
</feature>
<dbReference type="PRINTS" id="PR00320">
    <property type="entry name" value="GPROTEINBRPT"/>
</dbReference>
<dbReference type="PROSITE" id="PS50294">
    <property type="entry name" value="WD_REPEATS_REGION"/>
    <property type="match status" value="3"/>
</dbReference>
<dbReference type="InterPro" id="IPR036322">
    <property type="entry name" value="WD40_repeat_dom_sf"/>
</dbReference>
<dbReference type="CDD" id="cd00200">
    <property type="entry name" value="WD40"/>
    <property type="match status" value="1"/>
</dbReference>
<keyword evidence="5" id="KW-1185">Reference proteome</keyword>
<feature type="repeat" description="WD" evidence="3">
    <location>
        <begin position="123"/>
        <end position="166"/>
    </location>
</feature>
<sequence>SSSSSSSSSSGTVPTLNFDRFRSSSKSLKTFISHTEAVYSIDNALFDDSQFICSGSKDKTVRVWDIETNKQIQLFKGHSDYVRCVKFSLYHYYNHRRHIICSSSLDKTIRFWDIKHNQHLQLLNQHKGWVGGIDFSSFNGGRYLCSGSGDNTIRLWDVETSKSLHVFNGHEYGVECVVFSPLQSNSNNNNQSKNIGVIGGSGYTICSGSDDKTIRIWDIETNKRHIVFKGHENMVRSIKYGPNGLVNTILSGSMDKSIRLWDIRSGKQIQVFNGHKSYVYTVEYSPFEVDNNEFCGILNTICSGSTDNTIRFWDIRLNKKELYVIKGDKIEDNGIYCFKFLSLKKKDENEINCDCDINLCYGSRNGPIRIWR</sequence>